<dbReference type="Proteomes" id="UP000887116">
    <property type="component" value="Unassembled WGS sequence"/>
</dbReference>
<accession>A0A8X6K8I2</accession>
<protein>
    <submittedName>
        <fullName evidence="1">Uncharacterized protein</fullName>
    </submittedName>
</protein>
<reference evidence="1" key="1">
    <citation type="submission" date="2020-07" db="EMBL/GenBank/DDBJ databases">
        <title>Multicomponent nature underlies the extraordinary mechanical properties of spider dragline silk.</title>
        <authorList>
            <person name="Kono N."/>
            <person name="Nakamura H."/>
            <person name="Mori M."/>
            <person name="Yoshida Y."/>
            <person name="Ohtoshi R."/>
            <person name="Malay A.D."/>
            <person name="Moran D.A.P."/>
            <person name="Tomita M."/>
            <person name="Numata K."/>
            <person name="Arakawa K."/>
        </authorList>
    </citation>
    <scope>NUCLEOTIDE SEQUENCE</scope>
</reference>
<organism evidence="1 2">
    <name type="scientific">Trichonephila clavata</name>
    <name type="common">Joro spider</name>
    <name type="synonym">Nephila clavata</name>
    <dbReference type="NCBI Taxonomy" id="2740835"/>
    <lineage>
        <taxon>Eukaryota</taxon>
        <taxon>Metazoa</taxon>
        <taxon>Ecdysozoa</taxon>
        <taxon>Arthropoda</taxon>
        <taxon>Chelicerata</taxon>
        <taxon>Arachnida</taxon>
        <taxon>Araneae</taxon>
        <taxon>Araneomorphae</taxon>
        <taxon>Entelegynae</taxon>
        <taxon>Araneoidea</taxon>
        <taxon>Nephilidae</taxon>
        <taxon>Trichonephila</taxon>
    </lineage>
</organism>
<evidence type="ECO:0000313" key="2">
    <source>
        <dbReference type="Proteomes" id="UP000887116"/>
    </source>
</evidence>
<name>A0A8X6K8I2_TRICU</name>
<keyword evidence="2" id="KW-1185">Reference proteome</keyword>
<proteinExistence type="predicted"/>
<comment type="caution">
    <text evidence="1">The sequence shown here is derived from an EMBL/GenBank/DDBJ whole genome shotgun (WGS) entry which is preliminary data.</text>
</comment>
<dbReference type="EMBL" id="BMAO01020233">
    <property type="protein sequence ID" value="GFQ65854.1"/>
    <property type="molecule type" value="Genomic_DNA"/>
</dbReference>
<dbReference type="AlphaFoldDB" id="A0A8X6K8I2"/>
<sequence>MYSRLQQISWDDAPNIVYHKTGELEIMENGDAPLAVLHDTLPPEKAGVRRDCTFLTVTLLSERFSISKG</sequence>
<evidence type="ECO:0000313" key="1">
    <source>
        <dbReference type="EMBL" id="GFQ65854.1"/>
    </source>
</evidence>
<gene>
    <name evidence="1" type="ORF">TNCT_240591</name>
</gene>